<dbReference type="AlphaFoldDB" id="A0A3B0YWS1"/>
<evidence type="ECO:0000313" key="1">
    <source>
        <dbReference type="EMBL" id="VAW72836.1"/>
    </source>
</evidence>
<sequence>MRYKALTDRYLIKKDNAANYLSYLATADAQNIYAKYAFVSVGADELRLKNIP</sequence>
<proteinExistence type="predicted"/>
<dbReference type="EMBL" id="UOFJ01000687">
    <property type="protein sequence ID" value="VAW72836.1"/>
    <property type="molecule type" value="Genomic_DNA"/>
</dbReference>
<accession>A0A3B0YWS1</accession>
<reference evidence="1" key="1">
    <citation type="submission" date="2018-06" db="EMBL/GenBank/DDBJ databases">
        <authorList>
            <person name="Zhirakovskaya E."/>
        </authorList>
    </citation>
    <scope>NUCLEOTIDE SEQUENCE</scope>
</reference>
<gene>
    <name evidence="1" type="ORF">MNBD_GAMMA10-2986</name>
</gene>
<protein>
    <submittedName>
        <fullName evidence="1">Uncharacterized protein</fullName>
    </submittedName>
</protein>
<name>A0A3B0YWS1_9ZZZZ</name>
<organism evidence="1">
    <name type="scientific">hydrothermal vent metagenome</name>
    <dbReference type="NCBI Taxonomy" id="652676"/>
    <lineage>
        <taxon>unclassified sequences</taxon>
        <taxon>metagenomes</taxon>
        <taxon>ecological metagenomes</taxon>
    </lineage>
</organism>